<organism evidence="4">
    <name type="scientific">Serpula lacrymans var. lacrymans (strain S7.3)</name>
    <name type="common">Dry rot fungus</name>
    <dbReference type="NCBI Taxonomy" id="936435"/>
    <lineage>
        <taxon>Eukaryota</taxon>
        <taxon>Fungi</taxon>
        <taxon>Dikarya</taxon>
        <taxon>Basidiomycota</taxon>
        <taxon>Agaricomycotina</taxon>
        <taxon>Agaricomycetes</taxon>
        <taxon>Agaricomycetidae</taxon>
        <taxon>Boletales</taxon>
        <taxon>Coniophorineae</taxon>
        <taxon>Serpulaceae</taxon>
        <taxon>Serpula</taxon>
    </lineage>
</organism>
<feature type="coiled-coil region" evidence="1">
    <location>
        <begin position="81"/>
        <end position="108"/>
    </location>
</feature>
<proteinExistence type="predicted"/>
<dbReference type="STRING" id="936435.F8PJK5"/>
<dbReference type="InParanoid" id="F8PJK5"/>
<feature type="compositionally biased region" description="Low complexity" evidence="2">
    <location>
        <begin position="25"/>
        <end position="34"/>
    </location>
</feature>
<dbReference type="Proteomes" id="UP000008063">
    <property type="component" value="Unassembled WGS sequence"/>
</dbReference>
<feature type="compositionally biased region" description="Basic and acidic residues" evidence="2">
    <location>
        <begin position="307"/>
        <end position="316"/>
    </location>
</feature>
<evidence type="ECO:0000313" key="4">
    <source>
        <dbReference type="Proteomes" id="UP000008063"/>
    </source>
</evidence>
<dbReference type="HOGENOM" id="CLU_665924_0_0_1"/>
<protein>
    <submittedName>
        <fullName evidence="3">Uncharacterized protein</fullName>
    </submittedName>
</protein>
<feature type="compositionally biased region" description="Polar residues" evidence="2">
    <location>
        <begin position="292"/>
        <end position="302"/>
    </location>
</feature>
<evidence type="ECO:0000256" key="1">
    <source>
        <dbReference type="SAM" id="Coils"/>
    </source>
</evidence>
<dbReference type="Pfam" id="PF18759">
    <property type="entry name" value="Plavaka"/>
    <property type="match status" value="1"/>
</dbReference>
<accession>F8PJK5</accession>
<dbReference type="InterPro" id="IPR041078">
    <property type="entry name" value="Plavaka"/>
</dbReference>
<name>F8PJK5_SERL3</name>
<keyword evidence="1" id="KW-0175">Coiled coil</keyword>
<feature type="region of interest" description="Disordered" evidence="2">
    <location>
        <begin position="1"/>
        <end position="34"/>
    </location>
</feature>
<dbReference type="AlphaFoldDB" id="F8PJK5"/>
<reference evidence="4" key="1">
    <citation type="journal article" date="2011" name="Science">
        <title>The plant cell wall-decomposing machinery underlies the functional diversity of forest fungi.</title>
        <authorList>
            <person name="Eastwood D.C."/>
            <person name="Floudas D."/>
            <person name="Binder M."/>
            <person name="Majcherczyk A."/>
            <person name="Schneider P."/>
            <person name="Aerts A."/>
            <person name="Asiegbu F.O."/>
            <person name="Baker S.E."/>
            <person name="Barry K."/>
            <person name="Bendiksby M."/>
            <person name="Blumentritt M."/>
            <person name="Coutinho P.M."/>
            <person name="Cullen D."/>
            <person name="de Vries R.P."/>
            <person name="Gathman A."/>
            <person name="Goodell B."/>
            <person name="Henrissat B."/>
            <person name="Ihrmark K."/>
            <person name="Kauserud H."/>
            <person name="Kohler A."/>
            <person name="LaButti K."/>
            <person name="Lapidus A."/>
            <person name="Lavin J.L."/>
            <person name="Lee Y.-H."/>
            <person name="Lindquist E."/>
            <person name="Lilly W."/>
            <person name="Lucas S."/>
            <person name="Morin E."/>
            <person name="Murat C."/>
            <person name="Oguiza J.A."/>
            <person name="Park J."/>
            <person name="Pisabarro A.G."/>
            <person name="Riley R."/>
            <person name="Rosling A."/>
            <person name="Salamov A."/>
            <person name="Schmidt O."/>
            <person name="Schmutz J."/>
            <person name="Skrede I."/>
            <person name="Stenlid J."/>
            <person name="Wiebenga A."/>
            <person name="Xie X."/>
            <person name="Kuees U."/>
            <person name="Hibbett D.S."/>
            <person name="Hoffmeister D."/>
            <person name="Hoegberg N."/>
            <person name="Martin F."/>
            <person name="Grigoriev I.V."/>
            <person name="Watkinson S.C."/>
        </authorList>
    </citation>
    <scope>NUCLEOTIDE SEQUENCE [LARGE SCALE GENOMIC DNA]</scope>
    <source>
        <strain evidence="4">strain S7.3</strain>
    </source>
</reference>
<gene>
    <name evidence="3" type="ORF">SERLA73DRAFT_149603</name>
</gene>
<evidence type="ECO:0000256" key="2">
    <source>
        <dbReference type="SAM" id="MobiDB-lite"/>
    </source>
</evidence>
<sequence>MIADMHVNNSLADDLDHSARVQPPNSTSSNNNTHSHSHLVSIIIGGNSPLAHKHKFTEISAQELILPLPFSNFVTVHPPVNKDSAHAVEKREEKLEKLRARFTALNRLRNTSAPLYHTNTALLVSDRFGHGALDSTCISTSLPPTFLSSSMVGFPDSTASISHPHRETFIQDSGSDQSTRLPDLYCDNIPEGPAPIDVPAEPSTISKVLLFIRDRIRTSINKFGLGHQYASCPSYDPEDKISPQDLWQWMITGSHQKSEREVTQLVQDIILAPDFNIKDLHSFNARHANQVFDQSDSPSNDPFTYDGWKESEEKLSRQPPEPGCKLERVITALMFWSDSTSLASFGNAQAPIYMYLGNLSQYARGRLTSRACQRIAYIPTTTLKRLCSLQSKIWENAHVLAVWSSYLIVINQA</sequence>
<evidence type="ECO:0000313" key="3">
    <source>
        <dbReference type="EMBL" id="EGO03206.1"/>
    </source>
</evidence>
<feature type="region of interest" description="Disordered" evidence="2">
    <location>
        <begin position="292"/>
        <end position="321"/>
    </location>
</feature>
<keyword evidence="4" id="KW-1185">Reference proteome</keyword>
<dbReference type="EMBL" id="GL945475">
    <property type="protein sequence ID" value="EGO03206.1"/>
    <property type="molecule type" value="Genomic_DNA"/>
</dbReference>
<dbReference type="OrthoDB" id="3208495at2759"/>